<dbReference type="RefSeq" id="WP_039363687.1">
    <property type="nucleotide sequence ID" value="NZ_PGEZ01000001.1"/>
</dbReference>
<dbReference type="OrthoDB" id="9762066at2"/>
<proteinExistence type="predicted"/>
<sequence>MSEREITGDVALCRPNGRLDPRAVGWSRRPVHQANLKGWGRCKRWEYWGIVSPTHVIGVVVSSLDYAGVHGLYVLHRASGAEWRRDAVVPLARNVVLPDRAGQGRVAAIAGDLTIDIDQQPHHTTLRATTERIALTLRIDAPEHHESLGVVVGWSKRRFQYTVKDLARPAVGTLVLDGHEQPITDAYAVLDHGRGIWPYRATWNWGAGSGPGGNAVQVGGTWTDGTGSTENALLIEGTLHKISTDLDWAYDRDDFSAPWRVTGGGVDATFHPEHVRVDRTELGLLGNRTHQAFGTWSGTATADDGATLALDGLVGWAEEARQRW</sequence>
<comment type="caution">
    <text evidence="1">The sequence shown here is derived from an EMBL/GenBank/DDBJ whole genome shotgun (WGS) entry which is preliminary data.</text>
</comment>
<gene>
    <name evidence="1" type="ORF">CLV56_2144</name>
</gene>
<dbReference type="EMBL" id="PGEZ01000001">
    <property type="protein sequence ID" value="PJJ57905.1"/>
    <property type="molecule type" value="Genomic_DNA"/>
</dbReference>
<organism evidence="1 2">
    <name type="scientific">Mumia flava</name>
    <dbReference type="NCBI Taxonomy" id="1348852"/>
    <lineage>
        <taxon>Bacteria</taxon>
        <taxon>Bacillati</taxon>
        <taxon>Actinomycetota</taxon>
        <taxon>Actinomycetes</taxon>
        <taxon>Propionibacteriales</taxon>
        <taxon>Nocardioidaceae</taxon>
        <taxon>Mumia</taxon>
    </lineage>
</organism>
<evidence type="ECO:0000313" key="2">
    <source>
        <dbReference type="Proteomes" id="UP000230842"/>
    </source>
</evidence>
<keyword evidence="2" id="KW-1185">Reference proteome</keyword>
<evidence type="ECO:0000313" key="1">
    <source>
        <dbReference type="EMBL" id="PJJ57905.1"/>
    </source>
</evidence>
<accession>A0A0B2B724</accession>
<dbReference type="InterPro" id="IPR021243">
    <property type="entry name" value="DUF2804"/>
</dbReference>
<name>A0A0B2B724_9ACTN</name>
<protein>
    <submittedName>
        <fullName evidence="1">Uncharacterized protein DUF2804</fullName>
    </submittedName>
</protein>
<dbReference type="Proteomes" id="UP000230842">
    <property type="component" value="Unassembled WGS sequence"/>
</dbReference>
<dbReference type="Pfam" id="PF10974">
    <property type="entry name" value="DUF2804"/>
    <property type="match status" value="1"/>
</dbReference>
<dbReference type="PANTHER" id="PTHR35868">
    <property type="entry name" value="DUF2804 DOMAIN-CONTAINING PROTEIN-RELATED"/>
    <property type="match status" value="1"/>
</dbReference>
<reference evidence="1 2" key="1">
    <citation type="submission" date="2017-11" db="EMBL/GenBank/DDBJ databases">
        <title>Genomic Encyclopedia of Archaeal and Bacterial Type Strains, Phase II (KMG-II): From Individual Species to Whole Genera.</title>
        <authorList>
            <person name="Goeker M."/>
        </authorList>
    </citation>
    <scope>NUCLEOTIDE SEQUENCE [LARGE SCALE GENOMIC DNA]</scope>
    <source>
        <strain evidence="1 2">DSM 27763</strain>
    </source>
</reference>
<dbReference type="AlphaFoldDB" id="A0A0B2B724"/>
<dbReference type="PANTHER" id="PTHR35868:SF3">
    <property type="entry name" value="DUF2804 DOMAIN-CONTAINING PROTEIN"/>
    <property type="match status" value="1"/>
</dbReference>